<dbReference type="Proteomes" id="UP001249851">
    <property type="component" value="Unassembled WGS sequence"/>
</dbReference>
<sequence>MFMKVLTIVLLGDFRKAIEYHEEWSNIAKDLVTRKEKGAVMEISVMLWAVTSRKPFIIIKGV</sequence>
<reference evidence="1" key="2">
    <citation type="journal article" date="2023" name="Science">
        <title>Genomic signatures of disease resistance in endangered staghorn corals.</title>
        <authorList>
            <person name="Vollmer S.V."/>
            <person name="Selwyn J.D."/>
            <person name="Despard B.A."/>
            <person name="Roesel C.L."/>
        </authorList>
    </citation>
    <scope>NUCLEOTIDE SEQUENCE</scope>
    <source>
        <strain evidence="1">K2</strain>
    </source>
</reference>
<reference evidence="1" key="1">
    <citation type="journal article" date="2023" name="G3 (Bethesda)">
        <title>Whole genome assembly and annotation of the endangered Caribbean coral Acropora cervicornis.</title>
        <authorList>
            <person name="Selwyn J.D."/>
            <person name="Vollmer S.V."/>
        </authorList>
    </citation>
    <scope>NUCLEOTIDE SEQUENCE</scope>
    <source>
        <strain evidence="1">K2</strain>
    </source>
</reference>
<gene>
    <name evidence="1" type="ORF">P5673_033305</name>
</gene>
<proteinExistence type="predicted"/>
<comment type="caution">
    <text evidence="1">The sequence shown here is derived from an EMBL/GenBank/DDBJ whole genome shotgun (WGS) entry which is preliminary data.</text>
</comment>
<dbReference type="AlphaFoldDB" id="A0AAD9UR81"/>
<organism evidence="1 2">
    <name type="scientific">Acropora cervicornis</name>
    <name type="common">Staghorn coral</name>
    <dbReference type="NCBI Taxonomy" id="6130"/>
    <lineage>
        <taxon>Eukaryota</taxon>
        <taxon>Metazoa</taxon>
        <taxon>Cnidaria</taxon>
        <taxon>Anthozoa</taxon>
        <taxon>Hexacorallia</taxon>
        <taxon>Scleractinia</taxon>
        <taxon>Astrocoeniina</taxon>
        <taxon>Acroporidae</taxon>
        <taxon>Acropora</taxon>
    </lineage>
</organism>
<keyword evidence="2" id="KW-1185">Reference proteome</keyword>
<dbReference type="EMBL" id="JARQWQ010000238">
    <property type="protein sequence ID" value="KAK2546946.1"/>
    <property type="molecule type" value="Genomic_DNA"/>
</dbReference>
<evidence type="ECO:0000313" key="2">
    <source>
        <dbReference type="Proteomes" id="UP001249851"/>
    </source>
</evidence>
<evidence type="ECO:0000313" key="1">
    <source>
        <dbReference type="EMBL" id="KAK2546946.1"/>
    </source>
</evidence>
<accession>A0AAD9UR81</accession>
<name>A0AAD9UR81_ACRCE</name>
<protein>
    <submittedName>
        <fullName evidence="1">Uncharacterized protein</fullName>
    </submittedName>
</protein>